<reference evidence="1 2" key="1">
    <citation type="submission" date="2021-08" db="EMBL/GenBank/DDBJ databases">
        <title>Culture and genomic analysis of Symbiopectobacterium purcellii sp. nov. gen. nov., isolated from the leafhopper Empoasca decipiens.</title>
        <authorList>
            <person name="Nadal-Jimenez P."/>
            <person name="Siozios S."/>
            <person name="Halliday N."/>
            <person name="Camara M."/>
            <person name="Hurst G.D.D."/>
        </authorList>
    </citation>
    <scope>NUCLEOTIDE SEQUENCE [LARGE SCALE GENOMIC DNA]</scope>
    <source>
        <strain evidence="1 2">SyEd1</strain>
    </source>
</reference>
<dbReference type="Proteomes" id="UP000825886">
    <property type="component" value="Chromosome"/>
</dbReference>
<organism evidence="1 2">
    <name type="scientific">Symbiopectobacterium purcellii</name>
    <dbReference type="NCBI Taxonomy" id="2871826"/>
    <lineage>
        <taxon>Bacteria</taxon>
        <taxon>Pseudomonadati</taxon>
        <taxon>Pseudomonadota</taxon>
        <taxon>Gammaproteobacteria</taxon>
        <taxon>Enterobacterales</taxon>
        <taxon>Enterobacteriaceae</taxon>
    </lineage>
</organism>
<dbReference type="Pfam" id="PF09482">
    <property type="entry name" value="OrgA_MxiK"/>
    <property type="match status" value="1"/>
</dbReference>
<proteinExistence type="predicted"/>
<evidence type="ECO:0000313" key="1">
    <source>
        <dbReference type="EMBL" id="QZN95258.1"/>
    </source>
</evidence>
<evidence type="ECO:0000313" key="2">
    <source>
        <dbReference type="Proteomes" id="UP000825886"/>
    </source>
</evidence>
<protein>
    <recommendedName>
        <fullName evidence="3">Type III secretion apparatus protein OrgA/MxiK</fullName>
    </recommendedName>
</protein>
<dbReference type="EMBL" id="CP081864">
    <property type="protein sequence ID" value="QZN95258.1"/>
    <property type="molecule type" value="Genomic_DNA"/>
</dbReference>
<keyword evidence="2" id="KW-1185">Reference proteome</keyword>
<sequence>MNLCHEQLFHILYHPVAYAHPSHLPEAWRAKGRASQPLLNYWLYQRYQLTAPPETWDASCTSAAVMIKQWHHMTDIAHLLGGYLLKSSMSDLNQALFSDPLLLSFIALPLIHHVDPSPLKQGGYTTQACGARFILNHCHPIPQALQQRFMLLFPIDIELPNIDAQRTPDHINLFNMATHYANSFPGRTA</sequence>
<gene>
    <name evidence="1" type="ORF">K6K13_18910</name>
</gene>
<evidence type="ECO:0008006" key="3">
    <source>
        <dbReference type="Google" id="ProtNLM"/>
    </source>
</evidence>
<dbReference type="InterPro" id="IPR013388">
    <property type="entry name" value="T3SS_OrgA/MxiK"/>
</dbReference>
<name>A0ABX9AJG9_9ENTR</name>
<accession>A0ABX9AJG9</accession>
<dbReference type="RefSeq" id="WP_222158364.1">
    <property type="nucleotide sequence ID" value="NZ_CP081864.1"/>
</dbReference>